<dbReference type="EMBL" id="BSUZ01000001">
    <property type="protein sequence ID" value="GMA88929.1"/>
    <property type="molecule type" value="Genomic_DNA"/>
</dbReference>
<sequence>MAALAGSPMGDLPLPEALRPALEALAAAIGVGAVGTGVEEPAGQALARLTGPDAVVVPLTGVGGASAWLGISAATPSGSPALPSNPTGEAGFELLQDVVMEAVGRASAAPR</sequence>
<comment type="caution">
    <text evidence="1">The sequence shown here is derived from an EMBL/GenBank/DDBJ whole genome shotgun (WGS) entry which is preliminary data.</text>
</comment>
<accession>A0ABQ6JNK8</accession>
<proteinExistence type="predicted"/>
<reference evidence="2" key="1">
    <citation type="journal article" date="2019" name="Int. J. Syst. Evol. Microbiol.">
        <title>The Global Catalogue of Microorganisms (GCM) 10K type strain sequencing project: providing services to taxonomists for standard genome sequencing and annotation.</title>
        <authorList>
            <consortium name="The Broad Institute Genomics Platform"/>
            <consortium name="The Broad Institute Genome Sequencing Center for Infectious Disease"/>
            <person name="Wu L."/>
            <person name="Ma J."/>
        </authorList>
    </citation>
    <scope>NUCLEOTIDE SEQUENCE [LARGE SCALE GENOMIC DNA]</scope>
    <source>
        <strain evidence="2">NBRC 108730</strain>
    </source>
</reference>
<organism evidence="1 2">
    <name type="scientific">Angustibacter aerolatus</name>
    <dbReference type="NCBI Taxonomy" id="1162965"/>
    <lineage>
        <taxon>Bacteria</taxon>
        <taxon>Bacillati</taxon>
        <taxon>Actinomycetota</taxon>
        <taxon>Actinomycetes</taxon>
        <taxon>Kineosporiales</taxon>
        <taxon>Kineosporiaceae</taxon>
    </lineage>
</organism>
<keyword evidence="2" id="KW-1185">Reference proteome</keyword>
<name>A0ABQ6JNK8_9ACTN</name>
<evidence type="ECO:0000313" key="2">
    <source>
        <dbReference type="Proteomes" id="UP001157017"/>
    </source>
</evidence>
<gene>
    <name evidence="1" type="ORF">GCM10025868_41790</name>
</gene>
<dbReference type="Proteomes" id="UP001157017">
    <property type="component" value="Unassembled WGS sequence"/>
</dbReference>
<protein>
    <submittedName>
        <fullName evidence="1">Uncharacterized protein</fullName>
    </submittedName>
</protein>
<evidence type="ECO:0000313" key="1">
    <source>
        <dbReference type="EMBL" id="GMA88929.1"/>
    </source>
</evidence>